<comment type="subcellular location">
    <subcellularLocation>
        <location evidence="1">Endomembrane system</location>
        <topology evidence="1">Multi-pass membrane protein</topology>
    </subcellularLocation>
</comment>
<dbReference type="EMBL" id="LN483345">
    <property type="protein sequence ID" value="CDZ98442.1"/>
    <property type="molecule type" value="Genomic_DNA"/>
</dbReference>
<feature type="transmembrane region" description="Helical" evidence="7">
    <location>
        <begin position="385"/>
        <end position="405"/>
    </location>
</feature>
<dbReference type="GO" id="GO:0005462">
    <property type="term" value="F:UDP-N-acetylglucosamine transmembrane transporter activity"/>
    <property type="evidence" value="ECO:0007669"/>
    <property type="project" value="TreeGrafter"/>
</dbReference>
<feature type="transmembrane region" description="Helical" evidence="7">
    <location>
        <begin position="121"/>
        <end position="142"/>
    </location>
</feature>
<evidence type="ECO:0000313" key="8">
    <source>
        <dbReference type="EMBL" id="CDZ98442.1"/>
    </source>
</evidence>
<dbReference type="PANTHER" id="PTHR10778:SF4">
    <property type="entry name" value="NUCLEOTIDE SUGAR TRANSPORTER SLC35B4"/>
    <property type="match status" value="1"/>
</dbReference>
<feature type="transmembrane region" description="Helical" evidence="7">
    <location>
        <begin position="149"/>
        <end position="169"/>
    </location>
</feature>
<name>A0A0F7SMW0_PHARH</name>
<keyword evidence="6 7" id="KW-0472">Membrane</keyword>
<dbReference type="PANTHER" id="PTHR10778">
    <property type="entry name" value="SOLUTE CARRIER FAMILY 35 MEMBER B"/>
    <property type="match status" value="1"/>
</dbReference>
<evidence type="ECO:0000256" key="1">
    <source>
        <dbReference type="ARBA" id="ARBA00004127"/>
    </source>
</evidence>
<accession>A0A0F7SMW0</accession>
<dbReference type="InterPro" id="IPR013657">
    <property type="entry name" value="SCL35B1-4/HUT1"/>
</dbReference>
<evidence type="ECO:0000256" key="2">
    <source>
        <dbReference type="ARBA" id="ARBA00022448"/>
    </source>
</evidence>
<feature type="transmembrane region" description="Helical" evidence="7">
    <location>
        <begin position="206"/>
        <end position="226"/>
    </location>
</feature>
<organism evidence="8">
    <name type="scientific">Phaffia rhodozyma</name>
    <name type="common">Yeast</name>
    <name type="synonym">Xanthophyllomyces dendrorhous</name>
    <dbReference type="NCBI Taxonomy" id="264483"/>
    <lineage>
        <taxon>Eukaryota</taxon>
        <taxon>Fungi</taxon>
        <taxon>Dikarya</taxon>
        <taxon>Basidiomycota</taxon>
        <taxon>Agaricomycotina</taxon>
        <taxon>Tremellomycetes</taxon>
        <taxon>Cystofilobasidiales</taxon>
        <taxon>Mrakiaceae</taxon>
        <taxon>Phaffia</taxon>
    </lineage>
</organism>
<keyword evidence="2" id="KW-0813">Transport</keyword>
<feature type="transmembrane region" description="Helical" evidence="7">
    <location>
        <begin position="38"/>
        <end position="57"/>
    </location>
</feature>
<keyword evidence="5 7" id="KW-1133">Transmembrane helix</keyword>
<proteinExistence type="predicted"/>
<evidence type="ECO:0000256" key="3">
    <source>
        <dbReference type="ARBA" id="ARBA00022597"/>
    </source>
</evidence>
<dbReference type="GO" id="GO:0005789">
    <property type="term" value="C:endoplasmic reticulum membrane"/>
    <property type="evidence" value="ECO:0007669"/>
    <property type="project" value="TreeGrafter"/>
</dbReference>
<dbReference type="GO" id="GO:0005464">
    <property type="term" value="F:UDP-xylose transmembrane transporter activity"/>
    <property type="evidence" value="ECO:0007669"/>
    <property type="project" value="TreeGrafter"/>
</dbReference>
<protein>
    <submittedName>
        <fullName evidence="8">Udp-n-acetylglucosamine transporter</fullName>
    </submittedName>
</protein>
<sequence length="406" mass="44650">MSLCSPQLTSVLSPVAFVFGGCGSNVFALESILKENSSLGPFITFIQFIFVACQSLPSNITFTYDRKVTQKDGEVKLETHSSWIPRLKKRKVPITRWLVQVALYFTVSTLNNWAFGFHIPVALHIIFRSGGLAISMLTNYMFNNKRYTPIQIVSVFLVSIGIVLATFSAPPRSPRASSPSSLGKVDSPSAAGLSLSAAWQAFDPQYLQGIGILTLALFIGAFLGIWQEKTFKLHGRDCWQESLFYSHFLSLPLFAPLLPSLPATCRELNASPPLQLSLSPFVPTSAMAFLVDTFDKGEKGALTFWSPDQIFNILKYIGVDLLIELPLPRVWAWVGVNVLTQAVCVGGVNRLTSKVSNLTLSLILTVRKAFSLLLSVWWFQGFENLSWGMILGGSFVMVGTGLYSAA</sequence>
<evidence type="ECO:0000256" key="7">
    <source>
        <dbReference type="SAM" id="Phobius"/>
    </source>
</evidence>
<dbReference type="InterPro" id="IPR037185">
    <property type="entry name" value="EmrE-like"/>
</dbReference>
<reference evidence="8" key="1">
    <citation type="submission" date="2014-08" db="EMBL/GenBank/DDBJ databases">
        <authorList>
            <person name="Sharma Rahul"/>
            <person name="Thines Marco"/>
        </authorList>
    </citation>
    <scope>NUCLEOTIDE SEQUENCE</scope>
</reference>
<feature type="transmembrane region" description="Helical" evidence="7">
    <location>
        <begin position="97"/>
        <end position="115"/>
    </location>
</feature>
<evidence type="ECO:0000256" key="6">
    <source>
        <dbReference type="ARBA" id="ARBA00023136"/>
    </source>
</evidence>
<dbReference type="AlphaFoldDB" id="A0A0F7SMW0"/>
<evidence type="ECO:0000256" key="4">
    <source>
        <dbReference type="ARBA" id="ARBA00022692"/>
    </source>
</evidence>
<dbReference type="SUPFAM" id="SSF103481">
    <property type="entry name" value="Multidrug resistance efflux transporter EmrE"/>
    <property type="match status" value="1"/>
</dbReference>
<dbReference type="Pfam" id="PF08449">
    <property type="entry name" value="UAA"/>
    <property type="match status" value="1"/>
</dbReference>
<feature type="transmembrane region" description="Helical" evidence="7">
    <location>
        <begin position="360"/>
        <end position="379"/>
    </location>
</feature>
<keyword evidence="3" id="KW-0762">Sugar transport</keyword>
<evidence type="ECO:0000256" key="5">
    <source>
        <dbReference type="ARBA" id="ARBA00022989"/>
    </source>
</evidence>
<keyword evidence="4 7" id="KW-0812">Transmembrane</keyword>
<dbReference type="GO" id="GO:0000139">
    <property type="term" value="C:Golgi membrane"/>
    <property type="evidence" value="ECO:0007669"/>
    <property type="project" value="TreeGrafter"/>
</dbReference>